<reference evidence="3" key="1">
    <citation type="submission" date="2023-06" db="EMBL/GenBank/DDBJ databases">
        <title>Genome-scale phylogeny and comparative genomics of the fungal order Sordariales.</title>
        <authorList>
            <consortium name="Lawrence Berkeley National Laboratory"/>
            <person name="Hensen N."/>
            <person name="Bonometti L."/>
            <person name="Westerberg I."/>
            <person name="Brannstrom I.O."/>
            <person name="Guillou S."/>
            <person name="Cros-Aarteil S."/>
            <person name="Calhoun S."/>
            <person name="Haridas S."/>
            <person name="Kuo A."/>
            <person name="Mondo S."/>
            <person name="Pangilinan J."/>
            <person name="Riley R."/>
            <person name="Labutti K."/>
            <person name="Andreopoulos B."/>
            <person name="Lipzen A."/>
            <person name="Chen C."/>
            <person name="Yanf M."/>
            <person name="Daum C."/>
            <person name="Ng V."/>
            <person name="Clum A."/>
            <person name="Steindorff A."/>
            <person name="Ohm R."/>
            <person name="Martin F."/>
            <person name="Silar P."/>
            <person name="Natvig D."/>
            <person name="Lalanne C."/>
            <person name="Gautier V."/>
            <person name="Ament-Velasquez S.L."/>
            <person name="Kruys A."/>
            <person name="Hutchinson M.I."/>
            <person name="Powell A.J."/>
            <person name="Barry K."/>
            <person name="Miller A.N."/>
            <person name="Grigoriev I.V."/>
            <person name="Debuchy R."/>
            <person name="Gladieux P."/>
            <person name="Thoren M.H."/>
            <person name="Johannesson H."/>
        </authorList>
    </citation>
    <scope>NUCLEOTIDE SEQUENCE</scope>
    <source>
        <strain evidence="3">8032-3</strain>
    </source>
</reference>
<gene>
    <name evidence="3" type="ORF">QBC33DRAFT_512207</name>
</gene>
<comment type="caution">
    <text evidence="3">The sequence shown here is derived from an EMBL/GenBank/DDBJ whole genome shotgun (WGS) entry which is preliminary data.</text>
</comment>
<dbReference type="Proteomes" id="UP001244011">
    <property type="component" value="Unassembled WGS sequence"/>
</dbReference>
<dbReference type="RefSeq" id="XP_060286664.1">
    <property type="nucleotide sequence ID" value="XM_060425896.1"/>
</dbReference>
<evidence type="ECO:0000256" key="2">
    <source>
        <dbReference type="SAM" id="MobiDB-lite"/>
    </source>
</evidence>
<dbReference type="EMBL" id="MU839000">
    <property type="protein sequence ID" value="KAK1770451.1"/>
    <property type="molecule type" value="Genomic_DNA"/>
</dbReference>
<feature type="region of interest" description="Disordered" evidence="2">
    <location>
        <begin position="626"/>
        <end position="718"/>
    </location>
</feature>
<name>A0AAJ0C9Z3_9PEZI</name>
<feature type="compositionally biased region" description="Low complexity" evidence="2">
    <location>
        <begin position="789"/>
        <end position="826"/>
    </location>
</feature>
<dbReference type="GO" id="GO:0000964">
    <property type="term" value="P:mitochondrial RNA 5'-end processing"/>
    <property type="evidence" value="ECO:0007669"/>
    <property type="project" value="TreeGrafter"/>
</dbReference>
<dbReference type="PANTHER" id="PTHR31014">
    <property type="entry name" value="MITOCHONDRIAL TRANSLATION SYSTEM COMPONENT PET127-RELATED"/>
    <property type="match status" value="1"/>
</dbReference>
<proteinExistence type="predicted"/>
<feature type="region of interest" description="Disordered" evidence="2">
    <location>
        <begin position="21"/>
        <end position="130"/>
    </location>
</feature>
<evidence type="ECO:0000256" key="1">
    <source>
        <dbReference type="SAM" id="Coils"/>
    </source>
</evidence>
<feature type="region of interest" description="Disordered" evidence="2">
    <location>
        <begin position="887"/>
        <end position="927"/>
    </location>
</feature>
<keyword evidence="1" id="KW-0175">Coiled coil</keyword>
<organism evidence="3 4">
    <name type="scientific">Phialemonium atrogriseum</name>
    <dbReference type="NCBI Taxonomy" id="1093897"/>
    <lineage>
        <taxon>Eukaryota</taxon>
        <taxon>Fungi</taxon>
        <taxon>Dikarya</taxon>
        <taxon>Ascomycota</taxon>
        <taxon>Pezizomycotina</taxon>
        <taxon>Sordariomycetes</taxon>
        <taxon>Sordariomycetidae</taxon>
        <taxon>Cephalothecales</taxon>
        <taxon>Cephalothecaceae</taxon>
        <taxon>Phialemonium</taxon>
    </lineage>
</organism>
<feature type="compositionally biased region" description="Basic and acidic residues" evidence="2">
    <location>
        <begin position="763"/>
        <end position="783"/>
    </location>
</feature>
<feature type="region of interest" description="Disordered" evidence="2">
    <location>
        <begin position="763"/>
        <end position="835"/>
    </location>
</feature>
<accession>A0AAJ0C9Z3</accession>
<dbReference type="PANTHER" id="PTHR31014:SF0">
    <property type="entry name" value="MITOCHONDRIAL TRANSLATION SYSTEM COMPONENT PET127-RELATED"/>
    <property type="match status" value="1"/>
</dbReference>
<dbReference type="GeneID" id="85309083"/>
<sequence>MAVSAIRSVYYRIAFRWAPDPSSASEIELPSPEKSSDGGPRRHLGALQPTSLKDALNTLRTALENRGEPAKKAKGPNPKKQSPLDKASTKSSKKQAEEEPASEAPSASSGETTTKKKRDKKSQQPDTLKISSIESKELALTPVVKQQPPVPNLSYGLDRVLFNPGVYHLQDPRSRVFNFDPYLAAIMPIKEFDFNSLKQYVTSSKDTALTEIAAENMKKYSGSTSSMTSMLAHFHFLLSAWRPVNPAHISRGFQIESTNFTRISRSPAAIFLHWKNGTYAIDADKEFDSANILSMLGKSMEKLLTLSKEDFEKYRRTNSDQLTEEERNGPESYHYTTMGDFLMRSQLDAHDNRLPGTGMFDLKTRAVVSIRMDAQDFWKGLGYEIRHRIGQWESYEREYYDMVRSAFLKYSLQVRMGRMDGIFVAFHNTQRIFGFQYIPLPEMDLALHGTENITLGDREFKLSLHLLNKVLDKATAKWPEQSLQIHFETRPSDPPFMYIFAKPVTQEEIEAVQTKNKAQVEAFESEMMGMIHKEEEGRGKASEIIEEEDSLEEAEEGADQEETSLDVWEDMMGKVEETLENDELGVNSVREAIEDALEQSGLLQMESTEESRHYLDALLEALTSEAKEGNSAADDSDNNGLDKTGNHQADSPRTDTATENREHRNEMSSADEQDTFEVTRGTEGQEENRPLENDHSPEPTSEASSTEEGGSSDQPSLKDLIIKLAAKFQASPVERLGEAGEAEAGPQEGLSSDSIKLRKFEKILSEMMRKSPELGSQRSDEQSRQGSESTTTPTTTDDPASTPPSSTQGEASTSEDAPTTTTTTTPAPAPEDKVLGMVLTIRNKVDGKYVKRPERLAKASSWTVEYSVEDLSATRANRIYDMVVARRRKTLRQPGRGDDEEDGGGERNTTTTAASSGSDDWAQKFQGQLEAYSKKGRAFRERENEKARAHPVRVYGAEGELRWEDVFTDEGGPAVPKPLGKVRE</sequence>
<dbReference type="GO" id="GO:0005740">
    <property type="term" value="C:mitochondrial envelope"/>
    <property type="evidence" value="ECO:0007669"/>
    <property type="project" value="TreeGrafter"/>
</dbReference>
<feature type="compositionally biased region" description="Low complexity" evidence="2">
    <location>
        <begin position="698"/>
        <end position="712"/>
    </location>
</feature>
<evidence type="ECO:0000313" key="3">
    <source>
        <dbReference type="EMBL" id="KAK1770451.1"/>
    </source>
</evidence>
<dbReference type="AlphaFoldDB" id="A0AAJ0C9Z3"/>
<feature type="compositionally biased region" description="Polar residues" evidence="2">
    <location>
        <begin position="638"/>
        <end position="649"/>
    </location>
</feature>
<feature type="compositionally biased region" description="Basic and acidic residues" evidence="2">
    <location>
        <begin position="686"/>
        <end position="697"/>
    </location>
</feature>
<feature type="compositionally biased region" description="Basic and acidic residues" evidence="2">
    <location>
        <begin position="650"/>
        <end position="666"/>
    </location>
</feature>
<feature type="region of interest" description="Disordered" evidence="2">
    <location>
        <begin position="737"/>
        <end position="756"/>
    </location>
</feature>
<keyword evidence="4" id="KW-1185">Reference proteome</keyword>
<protein>
    <submittedName>
        <fullName evidence="3">Mitochondrial protein Pet127-domain-containing protein</fullName>
    </submittedName>
</protein>
<dbReference type="Pfam" id="PF08634">
    <property type="entry name" value="Pet127"/>
    <property type="match status" value="1"/>
</dbReference>
<feature type="coiled-coil region" evidence="1">
    <location>
        <begin position="544"/>
        <end position="571"/>
    </location>
</feature>
<dbReference type="InterPro" id="IPR013943">
    <property type="entry name" value="Pet127"/>
</dbReference>
<feature type="compositionally biased region" description="Low complexity" evidence="2">
    <location>
        <begin position="907"/>
        <end position="916"/>
    </location>
</feature>
<evidence type="ECO:0000313" key="4">
    <source>
        <dbReference type="Proteomes" id="UP001244011"/>
    </source>
</evidence>